<proteinExistence type="predicted"/>
<dbReference type="InterPro" id="IPR013750">
    <property type="entry name" value="GHMP_kinase_C_dom"/>
</dbReference>
<sequence>MDQFISVMGKKDNALLIDCRNYTSTLVPFTNPDIVILITNSNVKHQLTGSEYPTRRKQCQTAALLLNKTSLRDATVKDIEHLKLINANEDVVKRARHVVGEIDRTVKAAEALKQKDFRTFGELMVESHVSLKNDFEVSCPEIDCLVELALQVQGVLGSRITGGGFGGCTVTLVESRAVDRVINNITNNYSGQPTFYICTPGDGAKIL</sequence>
<keyword evidence="10" id="KW-1185">Reference proteome</keyword>
<dbReference type="GO" id="GO:0005524">
    <property type="term" value="F:ATP binding"/>
    <property type="evidence" value="ECO:0007669"/>
    <property type="project" value="UniProtKB-KW"/>
</dbReference>
<dbReference type="OrthoDB" id="275179at2759"/>
<accession>A0A0T6AWY9</accession>
<dbReference type="FunFam" id="3.30.70.890:FF:000001">
    <property type="entry name" value="Galactokinase"/>
    <property type="match status" value="1"/>
</dbReference>
<dbReference type="EMBL" id="LJIG01022605">
    <property type="protein sequence ID" value="KRT79673.1"/>
    <property type="molecule type" value="Genomic_DNA"/>
</dbReference>
<evidence type="ECO:0000256" key="7">
    <source>
        <dbReference type="ARBA" id="ARBA00023277"/>
    </source>
</evidence>
<dbReference type="GO" id="GO:0004335">
    <property type="term" value="F:galactokinase activity"/>
    <property type="evidence" value="ECO:0007669"/>
    <property type="project" value="TreeGrafter"/>
</dbReference>
<evidence type="ECO:0000256" key="3">
    <source>
        <dbReference type="ARBA" id="ARBA00022741"/>
    </source>
</evidence>
<evidence type="ECO:0000313" key="9">
    <source>
        <dbReference type="EMBL" id="KRT79673.1"/>
    </source>
</evidence>
<dbReference type="PANTHER" id="PTHR10457:SF7">
    <property type="entry name" value="GALACTOKINASE-RELATED"/>
    <property type="match status" value="1"/>
</dbReference>
<dbReference type="SUPFAM" id="SSF55060">
    <property type="entry name" value="GHMP Kinase, C-terminal domain"/>
    <property type="match status" value="1"/>
</dbReference>
<dbReference type="Gene3D" id="3.30.230.10">
    <property type="match status" value="1"/>
</dbReference>
<dbReference type="GO" id="GO:0005829">
    <property type="term" value="C:cytosol"/>
    <property type="evidence" value="ECO:0007669"/>
    <property type="project" value="TreeGrafter"/>
</dbReference>
<evidence type="ECO:0000313" key="10">
    <source>
        <dbReference type="Proteomes" id="UP000051574"/>
    </source>
</evidence>
<evidence type="ECO:0000256" key="2">
    <source>
        <dbReference type="ARBA" id="ARBA00022723"/>
    </source>
</evidence>
<comment type="caution">
    <text evidence="9">The sequence shown here is derived from an EMBL/GenBank/DDBJ whole genome shotgun (WGS) entry which is preliminary data.</text>
</comment>
<evidence type="ECO:0000256" key="6">
    <source>
        <dbReference type="ARBA" id="ARBA00022842"/>
    </source>
</evidence>
<feature type="domain" description="GHMP kinase C-terminal" evidence="8">
    <location>
        <begin position="108"/>
        <end position="190"/>
    </location>
</feature>
<evidence type="ECO:0000256" key="1">
    <source>
        <dbReference type="ARBA" id="ARBA00022679"/>
    </source>
</evidence>
<keyword evidence="2" id="KW-0479">Metal-binding</keyword>
<keyword evidence="3" id="KW-0547">Nucleotide-binding</keyword>
<dbReference type="PANTHER" id="PTHR10457">
    <property type="entry name" value="MEVALONATE KINASE/GALACTOKINASE"/>
    <property type="match status" value="1"/>
</dbReference>
<dbReference type="InterPro" id="IPR014721">
    <property type="entry name" value="Ribsml_uS5_D2-typ_fold_subgr"/>
</dbReference>
<keyword evidence="5" id="KW-0067">ATP-binding</keyword>
<dbReference type="Pfam" id="PF08544">
    <property type="entry name" value="GHMP_kinases_C"/>
    <property type="match status" value="1"/>
</dbReference>
<evidence type="ECO:0000259" key="8">
    <source>
        <dbReference type="Pfam" id="PF08544"/>
    </source>
</evidence>
<gene>
    <name evidence="9" type="ORF">AMK59_7499</name>
</gene>
<dbReference type="InterPro" id="IPR036554">
    <property type="entry name" value="GHMP_kinase_C_sf"/>
</dbReference>
<keyword evidence="7" id="KW-0119">Carbohydrate metabolism</keyword>
<evidence type="ECO:0000256" key="5">
    <source>
        <dbReference type="ARBA" id="ARBA00022840"/>
    </source>
</evidence>
<dbReference type="GO" id="GO:0046872">
    <property type="term" value="F:metal ion binding"/>
    <property type="evidence" value="ECO:0007669"/>
    <property type="project" value="UniProtKB-KW"/>
</dbReference>
<organism evidence="9 10">
    <name type="scientific">Oryctes borbonicus</name>
    <dbReference type="NCBI Taxonomy" id="1629725"/>
    <lineage>
        <taxon>Eukaryota</taxon>
        <taxon>Metazoa</taxon>
        <taxon>Ecdysozoa</taxon>
        <taxon>Arthropoda</taxon>
        <taxon>Hexapoda</taxon>
        <taxon>Insecta</taxon>
        <taxon>Pterygota</taxon>
        <taxon>Neoptera</taxon>
        <taxon>Endopterygota</taxon>
        <taxon>Coleoptera</taxon>
        <taxon>Polyphaga</taxon>
        <taxon>Scarabaeiformia</taxon>
        <taxon>Scarabaeidae</taxon>
        <taxon>Dynastinae</taxon>
        <taxon>Oryctes</taxon>
    </lineage>
</organism>
<reference evidence="9 10" key="1">
    <citation type="submission" date="2015-09" db="EMBL/GenBank/DDBJ databases">
        <title>Draft genome of the scarab beetle Oryctes borbonicus.</title>
        <authorList>
            <person name="Meyer J.M."/>
            <person name="Markov G.V."/>
            <person name="Baskaran P."/>
            <person name="Herrmann M."/>
            <person name="Sommer R.J."/>
            <person name="Roedelsperger C."/>
        </authorList>
    </citation>
    <scope>NUCLEOTIDE SEQUENCE [LARGE SCALE GENOMIC DNA]</scope>
    <source>
        <strain evidence="9">OB123</strain>
        <tissue evidence="9">Whole animal</tissue>
    </source>
</reference>
<dbReference type="AlphaFoldDB" id="A0A0T6AWY9"/>
<dbReference type="Proteomes" id="UP000051574">
    <property type="component" value="Unassembled WGS sequence"/>
</dbReference>
<name>A0A0T6AWY9_9SCAR</name>
<dbReference type="Gene3D" id="3.30.70.890">
    <property type="entry name" value="GHMP kinase, C-terminal domain"/>
    <property type="match status" value="1"/>
</dbReference>
<keyword evidence="1" id="KW-0808">Transferase</keyword>
<keyword evidence="4" id="KW-0418">Kinase</keyword>
<evidence type="ECO:0000256" key="4">
    <source>
        <dbReference type="ARBA" id="ARBA00022777"/>
    </source>
</evidence>
<protein>
    <recommendedName>
        <fullName evidence="8">GHMP kinase C-terminal domain-containing protein</fullName>
    </recommendedName>
</protein>
<dbReference type="GO" id="GO:0006012">
    <property type="term" value="P:galactose metabolic process"/>
    <property type="evidence" value="ECO:0007669"/>
    <property type="project" value="TreeGrafter"/>
</dbReference>
<keyword evidence="6" id="KW-0460">Magnesium</keyword>